<evidence type="ECO:0000313" key="2">
    <source>
        <dbReference type="EMBL" id="TWX66575.1"/>
    </source>
</evidence>
<keyword evidence="3" id="KW-1185">Reference proteome</keyword>
<evidence type="ECO:0000313" key="1">
    <source>
        <dbReference type="EMBL" id="TWX58699.1"/>
    </source>
</evidence>
<dbReference type="EMBL" id="VOLQ01000017">
    <property type="protein sequence ID" value="TWX66575.1"/>
    <property type="molecule type" value="Genomic_DNA"/>
</dbReference>
<accession>A0A5C6QC05</accession>
<name>A0A5C6QC05_9GAMM</name>
<dbReference type="RefSeq" id="WP_146796537.1">
    <property type="nucleotide sequence ID" value="NZ_VOLP01000002.1"/>
</dbReference>
<dbReference type="AlphaFoldDB" id="A0A5C6QC05"/>
<dbReference type="OrthoDB" id="6996126at2"/>
<organism evidence="2 4">
    <name type="scientific">Colwellia hornerae</name>
    <dbReference type="NCBI Taxonomy" id="89402"/>
    <lineage>
        <taxon>Bacteria</taxon>
        <taxon>Pseudomonadati</taxon>
        <taxon>Pseudomonadota</taxon>
        <taxon>Gammaproteobacteria</taxon>
        <taxon>Alteromonadales</taxon>
        <taxon>Colwelliaceae</taxon>
        <taxon>Colwellia</taxon>
    </lineage>
</organism>
<comment type="caution">
    <text evidence="2">The sequence shown here is derived from an EMBL/GenBank/DDBJ whole genome shotgun (WGS) entry which is preliminary data.</text>
</comment>
<proteinExistence type="predicted"/>
<protein>
    <submittedName>
        <fullName evidence="2">Fis family transcriptional regulator</fullName>
    </submittedName>
</protein>
<sequence length="131" mass="15089">MKLNKTTQKIDNNVCKALKLACEDFTSEVDGFCWLTHRANYTNFPASLVVTCVFDIDAEVLAAKEQKVDDHLRDVIQKQLLKVGIVLKNVRHNVHLDSEESCLRDHNGQWPERLKLRVTKQKPTQSKQFGR</sequence>
<dbReference type="EMBL" id="VOLR01000014">
    <property type="protein sequence ID" value="TWX58699.1"/>
    <property type="molecule type" value="Genomic_DNA"/>
</dbReference>
<dbReference type="Proteomes" id="UP000321917">
    <property type="component" value="Unassembled WGS sequence"/>
</dbReference>
<evidence type="ECO:0000313" key="4">
    <source>
        <dbReference type="Proteomes" id="UP000321917"/>
    </source>
</evidence>
<reference evidence="2 4" key="1">
    <citation type="submission" date="2019-07" db="EMBL/GenBank/DDBJ databases">
        <title>Genomes of sea-ice associated Colwellia species.</title>
        <authorList>
            <person name="Bowman J.P."/>
        </authorList>
    </citation>
    <scope>NUCLEOTIDE SEQUENCE [LARGE SCALE GENOMIC DNA]</scope>
    <source>
        <strain evidence="1 3">ACAM 607</strain>
        <strain evidence="2 4">IC036</strain>
    </source>
</reference>
<gene>
    <name evidence="1" type="ORF">ESZ26_11250</name>
    <name evidence="2" type="ORF">ESZ27_10080</name>
</gene>
<evidence type="ECO:0000313" key="3">
    <source>
        <dbReference type="Proteomes" id="UP000321525"/>
    </source>
</evidence>
<dbReference type="Proteomes" id="UP000321525">
    <property type="component" value="Unassembled WGS sequence"/>
</dbReference>